<feature type="transmembrane region" description="Helical" evidence="2">
    <location>
        <begin position="68"/>
        <end position="87"/>
    </location>
</feature>
<dbReference type="PANTHER" id="PTHR40031:SF1">
    <property type="entry name" value="MEMBRANE-BOUND METAL-DEPENDENT HYDROLASE"/>
    <property type="match status" value="1"/>
</dbReference>
<keyword evidence="2" id="KW-1133">Transmembrane helix</keyword>
<dbReference type="Pfam" id="PF04307">
    <property type="entry name" value="YdjM"/>
    <property type="match status" value="1"/>
</dbReference>
<organism evidence="3 4">
    <name type="scientific">Azoarcus indigens</name>
    <dbReference type="NCBI Taxonomy" id="29545"/>
    <lineage>
        <taxon>Bacteria</taxon>
        <taxon>Pseudomonadati</taxon>
        <taxon>Pseudomonadota</taxon>
        <taxon>Betaproteobacteria</taxon>
        <taxon>Rhodocyclales</taxon>
        <taxon>Zoogloeaceae</taxon>
        <taxon>Azoarcus</taxon>
    </lineage>
</organism>
<sequence length="390" mass="42175">MDTLTHALSGALVGRLLAPSASLSGLRPPRVRTWQMVSAGFLAAAFPDMDFVLGYVSELTYLRGHRGLTHSILLLPVWGLLLAWLFSRLLRPPGQVPRPDWKAFYAVSCAALAIHIAGDLITQFGTMILAPLSDRRFGIGTTFIIDLVFTGLIIAGLIASACWRGSKLPAALSLVLLAGWVGIGWIGRGEAVEAARAYAARQGIPVVAVDAAPRPASPFNWTAIVFDGERYHYAHINTRRSEPLRLTGDDNFIRRFSAPYLPVAMAQWESAPMFGGEPATAAVARAVWESPQFAFYRWFAMFPVLDQASAGSRPGSGCAGFRDLRFDTPGRVFFGFRYGLCREAADAPWRLYAEAENGRRWVEDATLAAGDGPPPAQAGTAAPSARAAAR</sequence>
<gene>
    <name evidence="3" type="ORF">C7389_12343</name>
</gene>
<reference evidence="3 4" key="1">
    <citation type="submission" date="2019-03" db="EMBL/GenBank/DDBJ databases">
        <title>Genomic Encyclopedia of Type Strains, Phase IV (KMG-IV): sequencing the most valuable type-strain genomes for metagenomic binning, comparative biology and taxonomic classification.</title>
        <authorList>
            <person name="Goeker M."/>
        </authorList>
    </citation>
    <scope>NUCLEOTIDE SEQUENCE [LARGE SCALE GENOMIC DNA]</scope>
    <source>
        <strain evidence="3 4">DSM 12121</strain>
    </source>
</reference>
<dbReference type="AlphaFoldDB" id="A0A4R6DPS5"/>
<dbReference type="EMBL" id="SNVV01000023">
    <property type="protein sequence ID" value="TDN46970.1"/>
    <property type="molecule type" value="Genomic_DNA"/>
</dbReference>
<feature type="region of interest" description="Disordered" evidence="1">
    <location>
        <begin position="366"/>
        <end position="390"/>
    </location>
</feature>
<evidence type="ECO:0000313" key="3">
    <source>
        <dbReference type="EMBL" id="TDN46970.1"/>
    </source>
</evidence>
<proteinExistence type="predicted"/>
<dbReference type="Proteomes" id="UP000295129">
    <property type="component" value="Unassembled WGS sequence"/>
</dbReference>
<dbReference type="InterPro" id="IPR007404">
    <property type="entry name" value="YdjM-like"/>
</dbReference>
<dbReference type="PANTHER" id="PTHR40031">
    <property type="entry name" value="HYPOTHETICAL MEMBRANE SPANNING PROTEIN"/>
    <property type="match status" value="1"/>
</dbReference>
<feature type="transmembrane region" description="Helical" evidence="2">
    <location>
        <begin position="137"/>
        <end position="158"/>
    </location>
</feature>
<dbReference type="OrthoDB" id="9781927at2"/>
<evidence type="ECO:0000256" key="1">
    <source>
        <dbReference type="SAM" id="MobiDB-lite"/>
    </source>
</evidence>
<dbReference type="InterPro" id="IPR053170">
    <property type="entry name" value="Transcription_regulator"/>
</dbReference>
<feature type="transmembrane region" description="Helical" evidence="2">
    <location>
        <begin position="103"/>
        <end position="125"/>
    </location>
</feature>
<keyword evidence="4" id="KW-1185">Reference proteome</keyword>
<name>A0A4R6DPS5_9RHOO</name>
<evidence type="ECO:0000256" key="2">
    <source>
        <dbReference type="SAM" id="Phobius"/>
    </source>
</evidence>
<protein>
    <submittedName>
        <fullName evidence="3">Inner membrane protein</fullName>
    </submittedName>
</protein>
<keyword evidence="2" id="KW-0472">Membrane</keyword>
<feature type="compositionally biased region" description="Low complexity" evidence="1">
    <location>
        <begin position="377"/>
        <end position="390"/>
    </location>
</feature>
<comment type="caution">
    <text evidence="3">The sequence shown here is derived from an EMBL/GenBank/DDBJ whole genome shotgun (WGS) entry which is preliminary data.</text>
</comment>
<evidence type="ECO:0000313" key="4">
    <source>
        <dbReference type="Proteomes" id="UP000295129"/>
    </source>
</evidence>
<accession>A0A4R6DPS5</accession>
<dbReference type="RefSeq" id="WP_133594474.1">
    <property type="nucleotide sequence ID" value="NZ_SNVV01000023.1"/>
</dbReference>
<keyword evidence="2" id="KW-0812">Transmembrane</keyword>
<feature type="transmembrane region" description="Helical" evidence="2">
    <location>
        <begin position="170"/>
        <end position="187"/>
    </location>
</feature>